<evidence type="ECO:0008006" key="3">
    <source>
        <dbReference type="Google" id="ProtNLM"/>
    </source>
</evidence>
<evidence type="ECO:0000313" key="2">
    <source>
        <dbReference type="Proteomes" id="UP001642540"/>
    </source>
</evidence>
<gene>
    <name evidence="1" type="ORF">ODALV1_LOCUS24310</name>
</gene>
<protein>
    <recommendedName>
        <fullName evidence="3">F-box domain-containing protein</fullName>
    </recommendedName>
</protein>
<comment type="caution">
    <text evidence="1">The sequence shown here is derived from an EMBL/GenBank/DDBJ whole genome shotgun (WGS) entry which is preliminary data.</text>
</comment>
<proteinExistence type="predicted"/>
<dbReference type="Proteomes" id="UP001642540">
    <property type="component" value="Unassembled WGS sequence"/>
</dbReference>
<sequence>MAEKLCQVSNCGNESIDCEVPEHVLERFGITDLSLSRICPSCLLVPSDVHKNFWKFAIPPNTVAIGDVDDGGECVSFAGNNGTDGIRKRKPGSDCKTGYSKEKCSRVPAPGPSSHLLGMGVEDLSKYWHKLPAEMKNELLESQVACKNSSFLFKIRLVNQTLKSLADIILKKQYSYIYKKSWPFNQDRDVSEGNWIICPSVKLDGFTLAELRVNDCVANPCKNNLKGLEIPTATVLIDKMKEIFAWIYSYCISIQSFMFTFGENLSYLIFTNIEYKSSELVKILQKTINLKGLSLINACFEGGENGSNDAELLVPQLPQLTFLNVTNHSTEFQQETVGINSIRKIIAGFGSQVTHLAIDASLCWEFNLDIHKVHYFHLSPFASAKLKKLFIHELDDENLDYVNDVWSFVEHFSGTLEHLHFGMDFNIFFWMRDENFRVHTRFPKVKILEVPFPDRKLYVSLLKERILPQFPKLETLTFLNTYKREDPIDTEEKGSVVSFVSQQEYVNVCPNLRCVSVFPRVNGSFKIELSKPKPT</sequence>
<keyword evidence="2" id="KW-1185">Reference proteome</keyword>
<dbReference type="EMBL" id="CAXLJM020000090">
    <property type="protein sequence ID" value="CAL8131762.1"/>
    <property type="molecule type" value="Genomic_DNA"/>
</dbReference>
<dbReference type="Gene3D" id="3.80.10.10">
    <property type="entry name" value="Ribonuclease Inhibitor"/>
    <property type="match status" value="1"/>
</dbReference>
<accession>A0ABP1RNN2</accession>
<reference evidence="1 2" key="1">
    <citation type="submission" date="2024-08" db="EMBL/GenBank/DDBJ databases">
        <authorList>
            <person name="Cucini C."/>
            <person name="Frati F."/>
        </authorList>
    </citation>
    <scope>NUCLEOTIDE SEQUENCE [LARGE SCALE GENOMIC DNA]</scope>
</reference>
<name>A0ABP1RNN2_9HEXA</name>
<dbReference type="InterPro" id="IPR032675">
    <property type="entry name" value="LRR_dom_sf"/>
</dbReference>
<evidence type="ECO:0000313" key="1">
    <source>
        <dbReference type="EMBL" id="CAL8131762.1"/>
    </source>
</evidence>
<organism evidence="1 2">
    <name type="scientific">Orchesella dallaii</name>
    <dbReference type="NCBI Taxonomy" id="48710"/>
    <lineage>
        <taxon>Eukaryota</taxon>
        <taxon>Metazoa</taxon>
        <taxon>Ecdysozoa</taxon>
        <taxon>Arthropoda</taxon>
        <taxon>Hexapoda</taxon>
        <taxon>Collembola</taxon>
        <taxon>Entomobryomorpha</taxon>
        <taxon>Entomobryoidea</taxon>
        <taxon>Orchesellidae</taxon>
        <taxon>Orchesellinae</taxon>
        <taxon>Orchesella</taxon>
    </lineage>
</organism>